<keyword evidence="3 4" id="KW-0732">Signal</keyword>
<evidence type="ECO:0000313" key="5">
    <source>
        <dbReference type="EMBL" id="NYS92751.1"/>
    </source>
</evidence>
<evidence type="ECO:0000256" key="4">
    <source>
        <dbReference type="SAM" id="SignalP"/>
    </source>
</evidence>
<feature type="chain" id="PRO_5039139574" evidence="4">
    <location>
        <begin position="25"/>
        <end position="458"/>
    </location>
</feature>
<dbReference type="GO" id="GO:0055052">
    <property type="term" value="C:ATP-binding cassette (ABC) transporter complex, substrate-binding subunit-containing"/>
    <property type="evidence" value="ECO:0007669"/>
    <property type="project" value="TreeGrafter"/>
</dbReference>
<evidence type="ECO:0000256" key="2">
    <source>
        <dbReference type="ARBA" id="ARBA00022448"/>
    </source>
</evidence>
<name>A0A853EQE3_9MICO</name>
<dbReference type="Gene3D" id="3.40.190.10">
    <property type="entry name" value="Periplasmic binding protein-like II"/>
    <property type="match status" value="1"/>
</dbReference>
<dbReference type="InterPro" id="IPR006059">
    <property type="entry name" value="SBP"/>
</dbReference>
<evidence type="ECO:0000256" key="3">
    <source>
        <dbReference type="ARBA" id="ARBA00022729"/>
    </source>
</evidence>
<evidence type="ECO:0000256" key="1">
    <source>
        <dbReference type="ARBA" id="ARBA00008520"/>
    </source>
</evidence>
<evidence type="ECO:0000313" key="6">
    <source>
        <dbReference type="Proteomes" id="UP000561011"/>
    </source>
</evidence>
<accession>A0A853EQE3</accession>
<dbReference type="PANTHER" id="PTHR30061">
    <property type="entry name" value="MALTOSE-BINDING PERIPLASMIC PROTEIN"/>
    <property type="match status" value="1"/>
</dbReference>
<organism evidence="5 6">
    <name type="scientific">Sanguibacter inulinus</name>
    <dbReference type="NCBI Taxonomy" id="60922"/>
    <lineage>
        <taxon>Bacteria</taxon>
        <taxon>Bacillati</taxon>
        <taxon>Actinomycetota</taxon>
        <taxon>Actinomycetes</taxon>
        <taxon>Micrococcales</taxon>
        <taxon>Sanguibacteraceae</taxon>
        <taxon>Sanguibacter</taxon>
    </lineage>
</organism>
<feature type="signal peptide" evidence="4">
    <location>
        <begin position="1"/>
        <end position="24"/>
    </location>
</feature>
<dbReference type="GO" id="GO:0042956">
    <property type="term" value="P:maltodextrin transmembrane transport"/>
    <property type="evidence" value="ECO:0007669"/>
    <property type="project" value="TreeGrafter"/>
</dbReference>
<keyword evidence="2" id="KW-0813">Transport</keyword>
<sequence length="458" mass="47649">MAHPTRVGTAALAFSLVLAGCAQGTGSNGETPEFSPDAPLEGELSIMGFGTGDEIGQVRYDRAVAALGDVDFSLSEGALDIQAFLSAVASGNPPDLVYASRDLIGSFASRGAVVPLDQCVEAEGIDVDAFDQAAVDQVTFAGSLYGVPEFNTVQVVMANADLLSAAGITVDDVDGSDRAAATAANDALTRQDGGRLSVIGVDPKLPEFLPLWSHALGTDLISADGRTAQLDDPAVLEALEWAIDLYDAQGGFSGVKSYRDSADAFGAGNQLATGALGAMPMEHWYVNVLNESSPDAPLTFSTVKDAEGEPIAYAGGSAWAVPTDAENPAAACAFARLMTETDAWTEAAQARADARAESGTLFTGLLTGNTEADQLIRDELVPADAPAPWSEAIEATYEANEHTFSLPANPADNAFKTAWQDAVNRVLNGQQEPAEALAQAQTEAQAALDDAWATWDER</sequence>
<comment type="similarity">
    <text evidence="1">Belongs to the bacterial solute-binding protein 1 family.</text>
</comment>
<proteinExistence type="inferred from homology"/>
<dbReference type="AlphaFoldDB" id="A0A853EQE3"/>
<dbReference type="PANTHER" id="PTHR30061:SF50">
    <property type="entry name" value="MALTOSE_MALTODEXTRIN-BINDING PERIPLASMIC PROTEIN"/>
    <property type="match status" value="1"/>
</dbReference>
<dbReference type="Pfam" id="PF01547">
    <property type="entry name" value="SBP_bac_1"/>
    <property type="match status" value="1"/>
</dbReference>
<dbReference type="RefSeq" id="WP_179912551.1">
    <property type="nucleotide sequence ID" value="NZ_JACBYE010000007.1"/>
</dbReference>
<reference evidence="5 6" key="1">
    <citation type="submission" date="2020-07" db="EMBL/GenBank/DDBJ databases">
        <title>MOT database genomes.</title>
        <authorList>
            <person name="Joseph S."/>
            <person name="Aduse-Opoku J."/>
            <person name="Hashim A."/>
            <person name="Wade W."/>
            <person name="Curtis M."/>
        </authorList>
    </citation>
    <scope>NUCLEOTIDE SEQUENCE [LARGE SCALE GENOMIC DNA]</scope>
    <source>
        <strain evidence="5 6">DSM 100099</strain>
    </source>
</reference>
<dbReference type="GO" id="GO:0015768">
    <property type="term" value="P:maltose transport"/>
    <property type="evidence" value="ECO:0007669"/>
    <property type="project" value="TreeGrafter"/>
</dbReference>
<dbReference type="PROSITE" id="PS51257">
    <property type="entry name" value="PROKAR_LIPOPROTEIN"/>
    <property type="match status" value="1"/>
</dbReference>
<keyword evidence="6" id="KW-1185">Reference proteome</keyword>
<gene>
    <name evidence="5" type="ORF">HZZ10_04310</name>
</gene>
<dbReference type="EMBL" id="JACBYE010000007">
    <property type="protein sequence ID" value="NYS92751.1"/>
    <property type="molecule type" value="Genomic_DNA"/>
</dbReference>
<comment type="caution">
    <text evidence="5">The sequence shown here is derived from an EMBL/GenBank/DDBJ whole genome shotgun (WGS) entry which is preliminary data.</text>
</comment>
<dbReference type="GO" id="GO:1901982">
    <property type="term" value="F:maltose binding"/>
    <property type="evidence" value="ECO:0007669"/>
    <property type="project" value="TreeGrafter"/>
</dbReference>
<protein>
    <submittedName>
        <fullName evidence="5">Extracellular solute-binding protein</fullName>
    </submittedName>
</protein>
<dbReference type="Proteomes" id="UP000561011">
    <property type="component" value="Unassembled WGS sequence"/>
</dbReference>
<dbReference type="SUPFAM" id="SSF53850">
    <property type="entry name" value="Periplasmic binding protein-like II"/>
    <property type="match status" value="1"/>
</dbReference>